<accession>G3N8H3</accession>
<dbReference type="InterPro" id="IPR016181">
    <property type="entry name" value="Acyl_CoA_acyltransferase"/>
</dbReference>
<dbReference type="CDD" id="cd04301">
    <property type="entry name" value="NAT_SF"/>
    <property type="match status" value="1"/>
</dbReference>
<dbReference type="InterPro" id="IPR029625">
    <property type="entry name" value="FAM169"/>
</dbReference>
<feature type="compositionally biased region" description="Basic residues" evidence="1">
    <location>
        <begin position="177"/>
        <end position="188"/>
    </location>
</feature>
<feature type="compositionally biased region" description="Basic and acidic residues" evidence="1">
    <location>
        <begin position="154"/>
        <end position="174"/>
    </location>
</feature>
<evidence type="ECO:0008006" key="3">
    <source>
        <dbReference type="Google" id="ProtNLM"/>
    </source>
</evidence>
<dbReference type="PANTHER" id="PTHR22442">
    <property type="match status" value="1"/>
</dbReference>
<dbReference type="SUPFAM" id="SSF55729">
    <property type="entry name" value="Acyl-CoA N-acyltransferases (Nat)"/>
    <property type="match status" value="1"/>
</dbReference>
<dbReference type="PANTHER" id="PTHR22442:SF3">
    <property type="entry name" value="SOLUBLE LAMIN-ASSOCIATED PROTEIN OF 75 KDA"/>
    <property type="match status" value="1"/>
</dbReference>
<evidence type="ECO:0000256" key="1">
    <source>
        <dbReference type="SAM" id="MobiDB-lite"/>
    </source>
</evidence>
<dbReference type="eggNOG" id="ENOG502QPRQ">
    <property type="taxonomic scope" value="Eukaryota"/>
</dbReference>
<dbReference type="AlphaFoldDB" id="G3N8H3"/>
<proteinExistence type="predicted"/>
<dbReference type="Ensembl" id="ENSGACT00000001609.1">
    <property type="protein sequence ID" value="ENSGACP00000001608.1"/>
    <property type="gene ID" value="ENSGACG00000001236.1"/>
</dbReference>
<sequence length="188" mass="20999">PQVESLGERIVLYILNRVIYRAKEMSCEELPFLCHGDTDYAKILWDDGEAVGFYSVKPAGSFCRSFPSSSYQLPVMDSIFIRKHLRRQGFGLQMLEDFVLSFREECLGLRFPLTKSMYRGEDGNEEGGNAESLTEQETVEEKPSAAEGQAEASFGERAEETPKTDEAKAPDEAARATTRKGRRSAAAP</sequence>
<name>G3N8H3_GASAC</name>
<feature type="region of interest" description="Disordered" evidence="1">
    <location>
        <begin position="118"/>
        <end position="188"/>
    </location>
</feature>
<dbReference type="InParanoid" id="G3N8H3"/>
<protein>
    <recommendedName>
        <fullName evidence="3">Family with sequence similarity 169 member B</fullName>
    </recommendedName>
</protein>
<dbReference type="STRING" id="69293.ENSGACP00000001608"/>
<dbReference type="Bgee" id="ENSGACG00000001236">
    <property type="expression patterns" value="Expressed in camera-type eye and 11 other cell types or tissues"/>
</dbReference>
<reference evidence="2" key="1">
    <citation type="submission" date="2006-01" db="EMBL/GenBank/DDBJ databases">
        <authorList>
            <person name="Lindblad-Toh K."/>
            <person name="Mauceli E."/>
            <person name="Grabherr M."/>
            <person name="Chang J.L."/>
            <person name="Lander E.S."/>
        </authorList>
    </citation>
    <scope>NUCLEOTIDE SEQUENCE [LARGE SCALE GENOMIC DNA]</scope>
</reference>
<organism evidence="2">
    <name type="scientific">Gasterosteus aculeatus</name>
    <name type="common">Three-spined stickleback</name>
    <dbReference type="NCBI Taxonomy" id="69293"/>
    <lineage>
        <taxon>Eukaryota</taxon>
        <taxon>Metazoa</taxon>
        <taxon>Chordata</taxon>
        <taxon>Craniata</taxon>
        <taxon>Vertebrata</taxon>
        <taxon>Euteleostomi</taxon>
        <taxon>Actinopterygii</taxon>
        <taxon>Neopterygii</taxon>
        <taxon>Teleostei</taxon>
        <taxon>Neoteleostei</taxon>
        <taxon>Acanthomorphata</taxon>
        <taxon>Eupercaria</taxon>
        <taxon>Perciformes</taxon>
        <taxon>Cottioidei</taxon>
        <taxon>Gasterosteales</taxon>
        <taxon>Gasterosteidae</taxon>
        <taxon>Gasterosteus</taxon>
    </lineage>
</organism>
<evidence type="ECO:0000313" key="2">
    <source>
        <dbReference type="Ensembl" id="ENSGACP00000001608.1"/>
    </source>
</evidence>
<reference evidence="2" key="2">
    <citation type="submission" date="2024-04" db="UniProtKB">
        <authorList>
            <consortium name="Ensembl"/>
        </authorList>
    </citation>
    <scope>IDENTIFICATION</scope>
</reference>